<dbReference type="AlphaFoldDB" id="A0A846QD45"/>
<dbReference type="PANTHER" id="PTHR35794:SF2">
    <property type="entry name" value="CELL DIVISION PROTEIN DIVIVA"/>
    <property type="match status" value="1"/>
</dbReference>
<proteinExistence type="inferred from homology"/>
<name>A0A846QD45_9BACT</name>
<evidence type="ECO:0000256" key="1">
    <source>
        <dbReference type="ARBA" id="ARBA00004496"/>
    </source>
</evidence>
<comment type="subcellular location">
    <subcellularLocation>
        <location evidence="1">Cytoplasm</location>
    </subcellularLocation>
</comment>
<keyword evidence="4 8" id="KW-0132">Cell division</keyword>
<protein>
    <submittedName>
        <fullName evidence="8">Cell division initiation protein</fullName>
    </submittedName>
</protein>
<comment type="caution">
    <text evidence="8">The sequence shown here is derived from an EMBL/GenBank/DDBJ whole genome shotgun (WGS) entry which is preliminary data.</text>
</comment>
<accession>A0A846QD45</accession>
<dbReference type="Gene3D" id="6.10.250.660">
    <property type="match status" value="1"/>
</dbReference>
<evidence type="ECO:0000313" key="8">
    <source>
        <dbReference type="EMBL" id="NJB66646.1"/>
    </source>
</evidence>
<keyword evidence="6" id="KW-0131">Cell cycle</keyword>
<dbReference type="NCBIfam" id="TIGR03544">
    <property type="entry name" value="DivI1A_domain"/>
    <property type="match status" value="1"/>
</dbReference>
<dbReference type="PANTHER" id="PTHR35794">
    <property type="entry name" value="CELL DIVISION PROTEIN DIVIVA"/>
    <property type="match status" value="1"/>
</dbReference>
<dbReference type="GO" id="GO:0005737">
    <property type="term" value="C:cytoplasm"/>
    <property type="evidence" value="ECO:0007669"/>
    <property type="project" value="UniProtKB-SubCell"/>
</dbReference>
<keyword evidence="5 7" id="KW-0175">Coiled coil</keyword>
<dbReference type="RefSeq" id="WP_167939766.1">
    <property type="nucleotide sequence ID" value="NZ_JAATJA010000001.1"/>
</dbReference>
<evidence type="ECO:0000256" key="3">
    <source>
        <dbReference type="ARBA" id="ARBA00022490"/>
    </source>
</evidence>
<evidence type="ECO:0000256" key="4">
    <source>
        <dbReference type="ARBA" id="ARBA00022618"/>
    </source>
</evidence>
<evidence type="ECO:0000256" key="7">
    <source>
        <dbReference type="SAM" id="Coils"/>
    </source>
</evidence>
<reference evidence="8 9" key="1">
    <citation type="submission" date="2020-03" db="EMBL/GenBank/DDBJ databases">
        <title>Genomic Encyclopedia of Type Strains, Phase IV (KMG-IV): sequencing the most valuable type-strain genomes for metagenomic binning, comparative biology and taxonomic classification.</title>
        <authorList>
            <person name="Goeker M."/>
        </authorList>
    </citation>
    <scope>NUCLEOTIDE SEQUENCE [LARGE SCALE GENOMIC DNA]</scope>
    <source>
        <strain evidence="8 9">DSM 24233</strain>
    </source>
</reference>
<keyword evidence="9" id="KW-1185">Reference proteome</keyword>
<feature type="coiled-coil region" evidence="7">
    <location>
        <begin position="29"/>
        <end position="166"/>
    </location>
</feature>
<comment type="similarity">
    <text evidence="2">Belongs to the DivIVA family.</text>
</comment>
<dbReference type="EMBL" id="JAATJA010000001">
    <property type="protein sequence ID" value="NJB66646.1"/>
    <property type="molecule type" value="Genomic_DNA"/>
</dbReference>
<dbReference type="Pfam" id="PF05103">
    <property type="entry name" value="DivIVA"/>
    <property type="match status" value="1"/>
</dbReference>
<dbReference type="InterPro" id="IPR007793">
    <property type="entry name" value="DivIVA_fam"/>
</dbReference>
<sequence>MSVSKIDILNKAFGRSFRGYTCAEVDAFLQEIADSLGELSETNKALEDRIAMLDQALAEHRGREQTLRDTLVTTQRMVDELKATAQREAQLIIDAANAKAEALLNQAHNRLAQIHGDISELKKQRTQFEVKLRSIVEAHLRMMELDKEEEETLDAAEQKLKFIQKAGA</sequence>
<evidence type="ECO:0000256" key="5">
    <source>
        <dbReference type="ARBA" id="ARBA00023054"/>
    </source>
</evidence>
<dbReference type="GO" id="GO:0051301">
    <property type="term" value="P:cell division"/>
    <property type="evidence" value="ECO:0007669"/>
    <property type="project" value="UniProtKB-KW"/>
</dbReference>
<organism evidence="8 9">
    <name type="scientific">Desulfobaculum xiamenense</name>
    <dbReference type="NCBI Taxonomy" id="995050"/>
    <lineage>
        <taxon>Bacteria</taxon>
        <taxon>Pseudomonadati</taxon>
        <taxon>Thermodesulfobacteriota</taxon>
        <taxon>Desulfovibrionia</taxon>
        <taxon>Desulfovibrionales</taxon>
        <taxon>Desulfovibrionaceae</taxon>
        <taxon>Desulfobaculum</taxon>
    </lineage>
</organism>
<dbReference type="Proteomes" id="UP000580856">
    <property type="component" value="Unassembled WGS sequence"/>
</dbReference>
<evidence type="ECO:0000256" key="6">
    <source>
        <dbReference type="ARBA" id="ARBA00023306"/>
    </source>
</evidence>
<evidence type="ECO:0000256" key="2">
    <source>
        <dbReference type="ARBA" id="ARBA00009008"/>
    </source>
</evidence>
<gene>
    <name evidence="8" type="ORF">GGQ74_000286</name>
</gene>
<dbReference type="InterPro" id="IPR019933">
    <property type="entry name" value="DivIVA_domain"/>
</dbReference>
<keyword evidence="3" id="KW-0963">Cytoplasm</keyword>
<evidence type="ECO:0000313" key="9">
    <source>
        <dbReference type="Proteomes" id="UP000580856"/>
    </source>
</evidence>